<evidence type="ECO:0000313" key="2">
    <source>
        <dbReference type="EMBL" id="MFC6792945.1"/>
    </source>
</evidence>
<reference evidence="3" key="1">
    <citation type="journal article" date="2019" name="Int. J. Syst. Evol. Microbiol.">
        <title>The Global Catalogue of Microorganisms (GCM) 10K type strain sequencing project: providing services to taxonomists for standard genome sequencing and annotation.</title>
        <authorList>
            <consortium name="The Broad Institute Genomics Platform"/>
            <consortium name="The Broad Institute Genome Sequencing Center for Infectious Disease"/>
            <person name="Wu L."/>
            <person name="Ma J."/>
        </authorList>
    </citation>
    <scope>NUCLEOTIDE SEQUENCE [LARGE SCALE GENOMIC DNA]</scope>
    <source>
        <strain evidence="3">CCUG 48316</strain>
    </source>
</reference>
<proteinExistence type="predicted"/>
<dbReference type="RefSeq" id="WP_378975802.1">
    <property type="nucleotide sequence ID" value="NZ_JBHSWN010000003.1"/>
</dbReference>
<name>A0ABW2BTN0_9HYPH</name>
<dbReference type="EMBL" id="JBHSWN010000003">
    <property type="protein sequence ID" value="MFC6792945.1"/>
    <property type="molecule type" value="Genomic_DNA"/>
</dbReference>
<sequence>MANVDPKKIIADLVDGFEAFKANHAGEMKNVQAAYDELQARIAAMGITGGHGDALGPIEAAYSAPFAQWFRHGTNEEEPGWPMRPARAPVSKPQCSRATRARAAISPQSSGTAPSAGS</sequence>
<protein>
    <submittedName>
        <fullName evidence="2">Uncharacterized protein</fullName>
    </submittedName>
</protein>
<feature type="compositionally biased region" description="Polar residues" evidence="1">
    <location>
        <begin position="106"/>
        <end position="118"/>
    </location>
</feature>
<gene>
    <name evidence="2" type="ORF">ACFQE0_27345</name>
</gene>
<feature type="region of interest" description="Disordered" evidence="1">
    <location>
        <begin position="75"/>
        <end position="118"/>
    </location>
</feature>
<accession>A0ABW2BTN0</accession>
<keyword evidence="3" id="KW-1185">Reference proteome</keyword>
<dbReference type="Proteomes" id="UP001596292">
    <property type="component" value="Unassembled WGS sequence"/>
</dbReference>
<comment type="caution">
    <text evidence="2">The sequence shown here is derived from an EMBL/GenBank/DDBJ whole genome shotgun (WGS) entry which is preliminary data.</text>
</comment>
<evidence type="ECO:0000256" key="1">
    <source>
        <dbReference type="SAM" id="MobiDB-lite"/>
    </source>
</evidence>
<evidence type="ECO:0000313" key="3">
    <source>
        <dbReference type="Proteomes" id="UP001596292"/>
    </source>
</evidence>
<organism evidence="2 3">
    <name type="scientific">Methylobacterium komagatae</name>
    <dbReference type="NCBI Taxonomy" id="374425"/>
    <lineage>
        <taxon>Bacteria</taxon>
        <taxon>Pseudomonadati</taxon>
        <taxon>Pseudomonadota</taxon>
        <taxon>Alphaproteobacteria</taxon>
        <taxon>Hyphomicrobiales</taxon>
        <taxon>Methylobacteriaceae</taxon>
        <taxon>Methylobacterium</taxon>
    </lineage>
</organism>